<reference evidence="1" key="1">
    <citation type="journal article" date="2020" name="Fungal Divers.">
        <title>Resolving the Mortierellaceae phylogeny through synthesis of multi-gene phylogenetics and phylogenomics.</title>
        <authorList>
            <person name="Vandepol N."/>
            <person name="Liber J."/>
            <person name="Desiro A."/>
            <person name="Na H."/>
            <person name="Kennedy M."/>
            <person name="Barry K."/>
            <person name="Grigoriev I.V."/>
            <person name="Miller A.N."/>
            <person name="O'Donnell K."/>
            <person name="Stajich J.E."/>
            <person name="Bonito G."/>
        </authorList>
    </citation>
    <scope>NUCLEOTIDE SEQUENCE</scope>
    <source>
        <strain evidence="1">NRRL 28262</strain>
    </source>
</reference>
<evidence type="ECO:0000313" key="1">
    <source>
        <dbReference type="EMBL" id="KAG0248424.1"/>
    </source>
</evidence>
<gene>
    <name evidence="1" type="ORF">BGZ95_008057</name>
</gene>
<dbReference type="Proteomes" id="UP001194580">
    <property type="component" value="Unassembled WGS sequence"/>
</dbReference>
<proteinExistence type="predicted"/>
<accession>A0AAD4GZ80</accession>
<organism evidence="1 2">
    <name type="scientific">Linnemannia exigua</name>
    <dbReference type="NCBI Taxonomy" id="604196"/>
    <lineage>
        <taxon>Eukaryota</taxon>
        <taxon>Fungi</taxon>
        <taxon>Fungi incertae sedis</taxon>
        <taxon>Mucoromycota</taxon>
        <taxon>Mortierellomycotina</taxon>
        <taxon>Mortierellomycetes</taxon>
        <taxon>Mortierellales</taxon>
        <taxon>Mortierellaceae</taxon>
        <taxon>Linnemannia</taxon>
    </lineage>
</organism>
<sequence length="341" mass="35701">MVATAIFRAADASDKCVEDPCKCQEKGDVCGSTFPEECKFPKDTLYSCVDKDMTPKEKMTCSTKGCVPTAGDDVCGSCLCPDGTPTCGSVFGPECKKDNLTLYTCSKVDALPSSPTKCAWGCDVKDGPDKCNTDCLCKNGDNVCGSVFPARCGYKSNALYKCSGALADPSAPDDCAWGCDVKAGPDMCNADCLCVDQDDVCGSDFPDKCGYKKDSLYKCTGKLADPSSPATCKWGCDIKPGSDVCNADCLCKDKDDVCGSQFPAKCGLKPNSLYKCSAALADPSSPAVCTKGCDVKAGPDKCNTDCQCKDKDDVCGSQFPAKCGLKPNSLYKCSAALADPS</sequence>
<protein>
    <submittedName>
        <fullName evidence="1">Uncharacterized protein</fullName>
    </submittedName>
</protein>
<evidence type="ECO:0000313" key="2">
    <source>
        <dbReference type="Proteomes" id="UP001194580"/>
    </source>
</evidence>
<comment type="caution">
    <text evidence="1">The sequence shown here is derived from an EMBL/GenBank/DDBJ whole genome shotgun (WGS) entry which is preliminary data.</text>
</comment>
<feature type="non-terminal residue" evidence="1">
    <location>
        <position position="341"/>
    </location>
</feature>
<dbReference type="AlphaFoldDB" id="A0AAD4GZ80"/>
<dbReference type="EMBL" id="JAAAIL010004088">
    <property type="protein sequence ID" value="KAG0248424.1"/>
    <property type="molecule type" value="Genomic_DNA"/>
</dbReference>
<name>A0AAD4GZ80_9FUNG</name>
<keyword evidence="2" id="KW-1185">Reference proteome</keyword>